<dbReference type="InterPro" id="IPR029016">
    <property type="entry name" value="GAF-like_dom_sf"/>
</dbReference>
<feature type="domain" description="FHA" evidence="3">
    <location>
        <begin position="100"/>
        <end position="149"/>
    </location>
</feature>
<dbReference type="InterPro" id="IPR008984">
    <property type="entry name" value="SMAD_FHA_dom_sf"/>
</dbReference>
<dbReference type="InterPro" id="IPR003018">
    <property type="entry name" value="GAF"/>
</dbReference>
<dbReference type="PANTHER" id="PTHR43156:SF2">
    <property type="entry name" value="STAGE II SPORULATION PROTEIN E"/>
    <property type="match status" value="1"/>
</dbReference>
<evidence type="ECO:0000256" key="1">
    <source>
        <dbReference type="ARBA" id="ARBA00022801"/>
    </source>
</evidence>
<dbReference type="SUPFAM" id="SSF55781">
    <property type="entry name" value="GAF domain-like"/>
    <property type="match status" value="1"/>
</dbReference>
<dbReference type="PANTHER" id="PTHR43156">
    <property type="entry name" value="STAGE II SPORULATION PROTEIN E-RELATED"/>
    <property type="match status" value="1"/>
</dbReference>
<dbReference type="Gene3D" id="3.30.450.40">
    <property type="match status" value="1"/>
</dbReference>
<dbReference type="SMART" id="SM00331">
    <property type="entry name" value="PP2C_SIG"/>
    <property type="match status" value="1"/>
</dbReference>
<proteinExistence type="predicted"/>
<dbReference type="Pfam" id="PF01590">
    <property type="entry name" value="GAF"/>
    <property type="match status" value="1"/>
</dbReference>
<evidence type="ECO:0000313" key="5">
    <source>
        <dbReference type="EMBL" id="TMQ52595.1"/>
    </source>
</evidence>
<name>A0A538SML0_UNCEI</name>
<dbReference type="SUPFAM" id="SSF81606">
    <property type="entry name" value="PP2C-like"/>
    <property type="match status" value="1"/>
</dbReference>
<dbReference type="InterPro" id="IPR036457">
    <property type="entry name" value="PPM-type-like_dom_sf"/>
</dbReference>
<dbReference type="Proteomes" id="UP000319829">
    <property type="component" value="Unassembled WGS sequence"/>
</dbReference>
<dbReference type="SUPFAM" id="SSF49879">
    <property type="entry name" value="SMAD/FHA domain"/>
    <property type="match status" value="1"/>
</dbReference>
<dbReference type="InterPro" id="IPR000253">
    <property type="entry name" value="FHA_dom"/>
</dbReference>
<dbReference type="InterPro" id="IPR052016">
    <property type="entry name" value="Bact_Sigma-Reg"/>
</dbReference>
<feature type="domain" description="PPM-type phosphatase" evidence="4">
    <location>
        <begin position="416"/>
        <end position="630"/>
    </location>
</feature>
<dbReference type="CDD" id="cd00060">
    <property type="entry name" value="FHA"/>
    <property type="match status" value="1"/>
</dbReference>
<reference evidence="5 6" key="1">
    <citation type="journal article" date="2019" name="Nat. Microbiol.">
        <title>Mediterranean grassland soil C-N compound turnover is dependent on rainfall and depth, and is mediated by genomically divergent microorganisms.</title>
        <authorList>
            <person name="Diamond S."/>
            <person name="Andeer P.F."/>
            <person name="Li Z."/>
            <person name="Crits-Christoph A."/>
            <person name="Burstein D."/>
            <person name="Anantharaman K."/>
            <person name="Lane K.R."/>
            <person name="Thomas B.C."/>
            <person name="Pan C."/>
            <person name="Northen T.R."/>
            <person name="Banfield J.F."/>
        </authorList>
    </citation>
    <scope>NUCLEOTIDE SEQUENCE [LARGE SCALE GENOMIC DNA]</scope>
    <source>
        <strain evidence="5">WS_4</strain>
    </source>
</reference>
<dbReference type="PROSITE" id="PS51746">
    <property type="entry name" value="PPM_2"/>
    <property type="match status" value="1"/>
</dbReference>
<organism evidence="5 6">
    <name type="scientific">Eiseniibacteriota bacterium</name>
    <dbReference type="NCBI Taxonomy" id="2212470"/>
    <lineage>
        <taxon>Bacteria</taxon>
        <taxon>Candidatus Eiseniibacteriota</taxon>
    </lineage>
</organism>
<feature type="region of interest" description="Disordered" evidence="2">
    <location>
        <begin position="11"/>
        <end position="52"/>
    </location>
</feature>
<dbReference type="SMART" id="SM00240">
    <property type="entry name" value="FHA"/>
    <property type="match status" value="1"/>
</dbReference>
<comment type="caution">
    <text evidence="5">The sequence shown here is derived from an EMBL/GenBank/DDBJ whole genome shotgun (WGS) entry which is preliminary data.</text>
</comment>
<evidence type="ECO:0000259" key="3">
    <source>
        <dbReference type="PROSITE" id="PS50006"/>
    </source>
</evidence>
<dbReference type="EMBL" id="VBOU01000096">
    <property type="protein sequence ID" value="TMQ52595.1"/>
    <property type="molecule type" value="Genomic_DNA"/>
</dbReference>
<evidence type="ECO:0000259" key="4">
    <source>
        <dbReference type="PROSITE" id="PS51746"/>
    </source>
</evidence>
<protein>
    <submittedName>
        <fullName evidence="5">FHA domain-containing protein</fullName>
    </submittedName>
</protein>
<evidence type="ECO:0000256" key="2">
    <source>
        <dbReference type="SAM" id="MobiDB-lite"/>
    </source>
</evidence>
<dbReference type="SMART" id="SM00065">
    <property type="entry name" value="GAF"/>
    <property type="match status" value="1"/>
</dbReference>
<dbReference type="Pfam" id="PF00498">
    <property type="entry name" value="FHA"/>
    <property type="match status" value="1"/>
</dbReference>
<dbReference type="Gene3D" id="3.60.40.10">
    <property type="entry name" value="PPM-type phosphatase domain"/>
    <property type="match status" value="1"/>
</dbReference>
<dbReference type="GO" id="GO:0016791">
    <property type="term" value="F:phosphatase activity"/>
    <property type="evidence" value="ECO:0007669"/>
    <property type="project" value="TreeGrafter"/>
</dbReference>
<dbReference type="Pfam" id="PF07228">
    <property type="entry name" value="SpoIIE"/>
    <property type="match status" value="1"/>
</dbReference>
<keyword evidence="1" id="KW-0378">Hydrolase</keyword>
<evidence type="ECO:0000313" key="6">
    <source>
        <dbReference type="Proteomes" id="UP000319829"/>
    </source>
</evidence>
<dbReference type="AlphaFoldDB" id="A0A538SML0"/>
<accession>A0A538SML0</accession>
<dbReference type="Gene3D" id="2.60.200.20">
    <property type="match status" value="1"/>
</dbReference>
<dbReference type="PROSITE" id="PS50006">
    <property type="entry name" value="FHA_DOMAIN"/>
    <property type="match status" value="1"/>
</dbReference>
<sequence>MVLHWNASSEWSTGSNIKHPPSLRGYHIGSRMATSRSRRPSPPRLPCDSSRSLGEAFLSGTWGPTPPHWRAIRMSQTQSLLIRVPGREHELVHIEGDGPFLLGRAAENKIVVNDSTVSKKHAEIVLREDGYWIRDLMSKNGTKVNGALIQESRLKPGDQIGLGACQIQFAPEGGDPGSSARVADTKAPGTVQAVPLADLVGTSQSGTNINAIAATGTSPQRMAQFFQGMERLGPALLAHKPMGELFQFIVDLTSDVLHSDRTVLVLRGEDGQELIPKATKQRGRTVGQEIIVSRSIARRAIDDRTAILTSDAQSDARFKEQQSVIRQRIHSAMCVPLWHEDEVLGVLYVDNVAAPIPFEHTDLLILTHIGHLAAVKILETKSFEELQRRKQMEEELKRAANIQQSLLPTGPLHRPPYRVAGKNIPSSDVGGDYFDFIEGEGALLTVCLGDVAGKGMPAALLMTNLHASVRAHVESDGDLPTVMARLNRSIHHAVRGERFITLVLIAIDCSTGEIRYVNAGHNPPFLVHASGQTEKLSVGGLLLGMFPEATYESAAMRMVPEDILVLYSDGVTEARDDADDEFGEERLQAFLRKNRGLAPELLVESLIRTVHEFSSEGKPGDDVTVAVIRCD</sequence>
<dbReference type="InterPro" id="IPR001932">
    <property type="entry name" value="PPM-type_phosphatase-like_dom"/>
</dbReference>
<gene>
    <name evidence="5" type="ORF">E6K74_11860</name>
</gene>